<sequence length="313" mass="34764">MDGPSLQHLRAFRALAELMSFKRAGERLGIGGSAVSKLIANLEQDLGAQLFQRTTRTLTMTEAGAVFYDSVVRILDETELAIERLQEQGAQPHGQLRVSLPHSFGLRWVARRVPDFLARHPHLTLDLSLNDRYVDVVAERYDCALRIGSALPDSSLYARRLGAVSRVLVAAPRYLKHAPPLNNPADLTHHRALFYAHSDRAAWPFMVDGRELAMPVNGRLKVDSSLMLRDALLAGMGLTLTPHFIVDDLLETGQLIPLLPAFMPAPHGVYVVTSQRKHLPGKTRAWIEFIEQELEASGYGISPRYGRPSILKG</sequence>
<evidence type="ECO:0000259" key="5">
    <source>
        <dbReference type="PROSITE" id="PS50931"/>
    </source>
</evidence>
<dbReference type="PROSITE" id="PS50931">
    <property type="entry name" value="HTH_LYSR"/>
    <property type="match status" value="1"/>
</dbReference>
<dbReference type="Gene3D" id="3.40.190.290">
    <property type="match status" value="1"/>
</dbReference>
<evidence type="ECO:0000313" key="7">
    <source>
        <dbReference type="Proteomes" id="UP001156627"/>
    </source>
</evidence>
<keyword evidence="3" id="KW-0238">DNA-binding</keyword>
<dbReference type="EMBL" id="BSOA01000049">
    <property type="protein sequence ID" value="GLQ90573.1"/>
    <property type="molecule type" value="Genomic_DNA"/>
</dbReference>
<dbReference type="PANTHER" id="PTHR30537:SF5">
    <property type="entry name" value="HTH-TYPE TRANSCRIPTIONAL ACTIVATOR TTDR-RELATED"/>
    <property type="match status" value="1"/>
</dbReference>
<comment type="similarity">
    <text evidence="1">Belongs to the LysR transcriptional regulatory family.</text>
</comment>
<evidence type="ECO:0000256" key="2">
    <source>
        <dbReference type="ARBA" id="ARBA00023015"/>
    </source>
</evidence>
<keyword evidence="2" id="KW-0805">Transcription regulation</keyword>
<gene>
    <name evidence="6" type="ORF">GCM10007898_41490</name>
</gene>
<dbReference type="InterPro" id="IPR000847">
    <property type="entry name" value="LysR_HTH_N"/>
</dbReference>
<dbReference type="RefSeq" id="WP_284333977.1">
    <property type="nucleotide sequence ID" value="NZ_BSOA01000049.1"/>
</dbReference>
<evidence type="ECO:0000256" key="3">
    <source>
        <dbReference type="ARBA" id="ARBA00023125"/>
    </source>
</evidence>
<comment type="caution">
    <text evidence="6">The sequence shown here is derived from an EMBL/GenBank/DDBJ whole genome shotgun (WGS) entry which is preliminary data.</text>
</comment>
<keyword evidence="7" id="KW-1185">Reference proteome</keyword>
<organism evidence="6 7">
    <name type="scientific">Dyella flagellata</name>
    <dbReference type="NCBI Taxonomy" id="1867833"/>
    <lineage>
        <taxon>Bacteria</taxon>
        <taxon>Pseudomonadati</taxon>
        <taxon>Pseudomonadota</taxon>
        <taxon>Gammaproteobacteria</taxon>
        <taxon>Lysobacterales</taxon>
        <taxon>Rhodanobacteraceae</taxon>
        <taxon>Dyella</taxon>
    </lineage>
</organism>
<reference evidence="7" key="1">
    <citation type="journal article" date="2019" name="Int. J. Syst. Evol. Microbiol.">
        <title>The Global Catalogue of Microorganisms (GCM) 10K type strain sequencing project: providing services to taxonomists for standard genome sequencing and annotation.</title>
        <authorList>
            <consortium name="The Broad Institute Genomics Platform"/>
            <consortium name="The Broad Institute Genome Sequencing Center for Infectious Disease"/>
            <person name="Wu L."/>
            <person name="Ma J."/>
        </authorList>
    </citation>
    <scope>NUCLEOTIDE SEQUENCE [LARGE SCALE GENOMIC DNA]</scope>
    <source>
        <strain evidence="7">NBRC 111981</strain>
    </source>
</reference>
<dbReference type="SUPFAM" id="SSF53850">
    <property type="entry name" value="Periplasmic binding protein-like II"/>
    <property type="match status" value="1"/>
</dbReference>
<dbReference type="SUPFAM" id="SSF46785">
    <property type="entry name" value="Winged helix' DNA-binding domain"/>
    <property type="match status" value="1"/>
</dbReference>
<dbReference type="Pfam" id="PF03466">
    <property type="entry name" value="LysR_substrate"/>
    <property type="match status" value="1"/>
</dbReference>
<proteinExistence type="inferred from homology"/>
<dbReference type="InterPro" id="IPR005119">
    <property type="entry name" value="LysR_subst-bd"/>
</dbReference>
<dbReference type="PANTHER" id="PTHR30537">
    <property type="entry name" value="HTH-TYPE TRANSCRIPTIONAL REGULATOR"/>
    <property type="match status" value="1"/>
</dbReference>
<evidence type="ECO:0000313" key="6">
    <source>
        <dbReference type="EMBL" id="GLQ90573.1"/>
    </source>
</evidence>
<dbReference type="InterPro" id="IPR036388">
    <property type="entry name" value="WH-like_DNA-bd_sf"/>
</dbReference>
<dbReference type="Proteomes" id="UP001156627">
    <property type="component" value="Unassembled WGS sequence"/>
</dbReference>
<dbReference type="InterPro" id="IPR036390">
    <property type="entry name" value="WH_DNA-bd_sf"/>
</dbReference>
<protein>
    <submittedName>
        <fullName evidence="6">LysR family transcriptional regulator</fullName>
    </submittedName>
</protein>
<dbReference type="InterPro" id="IPR058163">
    <property type="entry name" value="LysR-type_TF_proteobact-type"/>
</dbReference>
<evidence type="ECO:0000256" key="4">
    <source>
        <dbReference type="ARBA" id="ARBA00023163"/>
    </source>
</evidence>
<dbReference type="Gene3D" id="1.10.10.10">
    <property type="entry name" value="Winged helix-like DNA-binding domain superfamily/Winged helix DNA-binding domain"/>
    <property type="match status" value="1"/>
</dbReference>
<accession>A0ABQ5XG12</accession>
<keyword evidence="4" id="KW-0804">Transcription</keyword>
<dbReference type="Pfam" id="PF00126">
    <property type="entry name" value="HTH_1"/>
    <property type="match status" value="1"/>
</dbReference>
<evidence type="ECO:0000256" key="1">
    <source>
        <dbReference type="ARBA" id="ARBA00009437"/>
    </source>
</evidence>
<name>A0ABQ5XG12_9GAMM</name>
<feature type="domain" description="HTH lysR-type" evidence="5">
    <location>
        <begin position="4"/>
        <end position="61"/>
    </location>
</feature>
<dbReference type="CDD" id="cd08422">
    <property type="entry name" value="PBP2_CrgA_like"/>
    <property type="match status" value="1"/>
</dbReference>